<evidence type="ECO:0000259" key="1">
    <source>
        <dbReference type="Pfam" id="PF00462"/>
    </source>
</evidence>
<dbReference type="CDD" id="cd03419">
    <property type="entry name" value="GRX_GRXh_1_2_like"/>
    <property type="match status" value="1"/>
</dbReference>
<dbReference type="GO" id="GO:0005737">
    <property type="term" value="C:cytoplasm"/>
    <property type="evidence" value="ECO:0007669"/>
    <property type="project" value="TreeGrafter"/>
</dbReference>
<dbReference type="InterPro" id="IPR002109">
    <property type="entry name" value="Glutaredoxin"/>
</dbReference>
<name>B5A4K7_GYMST</name>
<organism evidence="2">
    <name type="scientific">Gymnochlora stellata</name>
    <dbReference type="NCBI Taxonomy" id="67809"/>
    <lineage>
        <taxon>Eukaryota</taxon>
        <taxon>Sar</taxon>
        <taxon>Rhizaria</taxon>
        <taxon>Cercozoa</taxon>
        <taxon>Chlorarachniophyceae</taxon>
        <taxon>Gymnochlora</taxon>
    </lineage>
</organism>
<dbReference type="SUPFAM" id="SSF52833">
    <property type="entry name" value="Thioredoxin-like"/>
    <property type="match status" value="1"/>
</dbReference>
<dbReference type="PANTHER" id="PTHR45694">
    <property type="entry name" value="GLUTAREDOXIN 2"/>
    <property type="match status" value="1"/>
</dbReference>
<dbReference type="InterPro" id="IPR014025">
    <property type="entry name" value="Glutaredoxin_subgr"/>
</dbReference>
<dbReference type="GO" id="GO:0034599">
    <property type="term" value="P:cellular response to oxidative stress"/>
    <property type="evidence" value="ECO:0007669"/>
    <property type="project" value="TreeGrafter"/>
</dbReference>
<dbReference type="GO" id="GO:0015038">
    <property type="term" value="F:glutathione disulfide oxidoreductase activity"/>
    <property type="evidence" value="ECO:0007669"/>
    <property type="project" value="TreeGrafter"/>
</dbReference>
<dbReference type="PRINTS" id="PR00160">
    <property type="entry name" value="GLUTAREDOXIN"/>
</dbReference>
<accession>B5A4K7</accession>
<dbReference type="InterPro" id="IPR036249">
    <property type="entry name" value="Thioredoxin-like_sf"/>
</dbReference>
<dbReference type="EMBL" id="EU810291">
    <property type="protein sequence ID" value="ACF24559.1"/>
    <property type="molecule type" value="mRNA"/>
</dbReference>
<proteinExistence type="evidence at transcript level"/>
<dbReference type="PROSITE" id="PS51354">
    <property type="entry name" value="GLUTAREDOXIN_2"/>
    <property type="match status" value="1"/>
</dbReference>
<dbReference type="Gene3D" id="3.40.30.10">
    <property type="entry name" value="Glutaredoxin"/>
    <property type="match status" value="1"/>
</dbReference>
<dbReference type="Pfam" id="PF00462">
    <property type="entry name" value="Glutaredoxin"/>
    <property type="match status" value="1"/>
</dbReference>
<evidence type="ECO:0000313" key="2">
    <source>
        <dbReference type="EMBL" id="ACF24559.1"/>
    </source>
</evidence>
<sequence length="142" mass="15861">MSAYVLDRKASEVKNGGVDEKEEQTMLQMIVDSHPVVVFSSTSCMFCDEAKDVLMDLDANFHVVELDLEKDEGKELRQELYKATSRSTTPAIFVDGEFIGGCNDGPGLIPLHKKNELVPLLRKAGAFDKVKTTKYRFMEPEG</sequence>
<reference evidence="2" key="1">
    <citation type="journal article" date="2008" name="Mol. Biol. Evol.">
        <title>Nucleus-encoded periplastid-targeted EFL in chlorarachniophytes.</title>
        <authorList>
            <person name="Gile G.H."/>
            <person name="Keeling P.J."/>
        </authorList>
    </citation>
    <scope>NUCLEOTIDE SEQUENCE</scope>
    <source>
        <strain evidence="2">CCMP 2057</strain>
    </source>
</reference>
<dbReference type="AlphaFoldDB" id="B5A4K7"/>
<dbReference type="PANTHER" id="PTHR45694:SF18">
    <property type="entry name" value="GLUTAREDOXIN-1-RELATED"/>
    <property type="match status" value="1"/>
</dbReference>
<feature type="domain" description="Glutaredoxin" evidence="1">
    <location>
        <begin position="36"/>
        <end position="99"/>
    </location>
</feature>
<protein>
    <submittedName>
        <fullName evidence="2">Cytosolic glutaredoxin</fullName>
    </submittedName>
</protein>